<dbReference type="Proteomes" id="UP000007257">
    <property type="component" value="Chromosome"/>
</dbReference>
<feature type="transmembrane region" description="Helical" evidence="1">
    <location>
        <begin position="201"/>
        <end position="228"/>
    </location>
</feature>
<keyword evidence="1" id="KW-1133">Transmembrane helix</keyword>
<dbReference type="OrthoDB" id="6520011at2"/>
<accession>A0A0H3FHG0</accession>
<dbReference type="AlphaFoldDB" id="A0A0H3FHG0"/>
<dbReference type="eggNOG" id="ENOG5031RX7">
    <property type="taxonomic scope" value="Bacteria"/>
</dbReference>
<feature type="transmembrane region" description="Helical" evidence="1">
    <location>
        <begin position="272"/>
        <end position="293"/>
    </location>
</feature>
<organism evidence="2 3">
    <name type="scientific">Rahnella sp. (strain Y9602)</name>
    <dbReference type="NCBI Taxonomy" id="2703885"/>
    <lineage>
        <taxon>Bacteria</taxon>
        <taxon>Pseudomonadati</taxon>
        <taxon>Pseudomonadota</taxon>
        <taxon>Gammaproteobacteria</taxon>
        <taxon>Enterobacterales</taxon>
        <taxon>Yersiniaceae</taxon>
        <taxon>Rahnella</taxon>
    </lineage>
</organism>
<evidence type="ECO:0000313" key="2">
    <source>
        <dbReference type="EMBL" id="ADW74307.1"/>
    </source>
</evidence>
<reference evidence="2 3" key="2">
    <citation type="journal article" date="2012" name="J. Bacteriol.">
        <title>Complete Genome Sequence of Rahnella sp. Strain Y9602, a Gammaproteobacterium Isolate from Metal- and Radionuclide-Contaminated Soil.</title>
        <authorList>
            <person name="Martinez R.J."/>
            <person name="Bruce D."/>
            <person name="Detter C."/>
            <person name="Goodwin L.A."/>
            <person name="Han J."/>
            <person name="Han C.S."/>
            <person name="Held B."/>
            <person name="Land M.L."/>
            <person name="Mikhailova N."/>
            <person name="Nolan M."/>
            <person name="Pennacchio L."/>
            <person name="Pitluck S."/>
            <person name="Tapia R."/>
            <person name="Woyke T."/>
            <person name="Sobecky P.A."/>
        </authorList>
    </citation>
    <scope>NUCLEOTIDE SEQUENCE [LARGE SCALE GENOMIC DNA]</scope>
    <source>
        <strain evidence="2 3">Y9602</strain>
    </source>
</reference>
<proteinExistence type="predicted"/>
<name>A0A0H3FHG0_RAHSY</name>
<sequence>MPYKLNKLLSRMFFKLILLCLALTFINMISFKNIKFMTVIQPVFITLAVMWVSVPLAISVAILYPRACKHFKMKSWRLVVEIRRYYNLTPINRFVLYVGSLAFMVSLLSQFLFGGDSFFLTGFAFVVMSASFAIDIYNRSVYIFKKIWSGLLGKTIITLLAALSFVITNYLARRWIYITTDLDPKFFSDFTNVVSIFFTPFAYLILVGIFSLVIVIPEFIGIALMSLLTPIKENFLRNKFIRLANLSVRMRTGKRIEKLTSSELVLLNSRVLFFRVFSSPIFVCLIFYTFSWASNITGSFWDTTARLGLVNYYYHAEGTSPISKMRHYNYDGEKLSTAIFSGGRWEFFSFNNK</sequence>
<dbReference type="KEGG" id="rah:Rahaq_2703"/>
<feature type="transmembrane region" description="Helical" evidence="1">
    <location>
        <begin position="119"/>
        <end position="138"/>
    </location>
</feature>
<evidence type="ECO:0000313" key="3">
    <source>
        <dbReference type="Proteomes" id="UP000007257"/>
    </source>
</evidence>
<feature type="transmembrane region" description="Helical" evidence="1">
    <location>
        <begin position="150"/>
        <end position="172"/>
    </location>
</feature>
<keyword evidence="1" id="KW-0812">Transmembrane</keyword>
<dbReference type="EMBL" id="CP002505">
    <property type="protein sequence ID" value="ADW74307.1"/>
    <property type="molecule type" value="Genomic_DNA"/>
</dbReference>
<evidence type="ECO:0000256" key="1">
    <source>
        <dbReference type="SAM" id="Phobius"/>
    </source>
</evidence>
<dbReference type="HOGENOM" id="CLU_786945_0_0_6"/>
<gene>
    <name evidence="2" type="ordered locus">Rahaq_2703</name>
</gene>
<protein>
    <submittedName>
        <fullName evidence="2">Conserved uncharacterized protein</fullName>
    </submittedName>
</protein>
<feature type="transmembrane region" description="Helical" evidence="1">
    <location>
        <begin position="12"/>
        <end position="31"/>
    </location>
</feature>
<feature type="transmembrane region" description="Helical" evidence="1">
    <location>
        <begin position="43"/>
        <end position="64"/>
    </location>
</feature>
<reference evidence="3" key="1">
    <citation type="submission" date="2011-01" db="EMBL/GenBank/DDBJ databases">
        <title>Complete sequence of chromosome of Rahnella sp. Y9602.</title>
        <authorList>
            <consortium name="US DOE Joint Genome Institute"/>
            <person name="Lucas S."/>
            <person name="Copeland A."/>
            <person name="Lapidus A."/>
            <person name="Cheng J.-F."/>
            <person name="Goodwin L."/>
            <person name="Pitluck S."/>
            <person name="Lu M."/>
            <person name="Detter J.C."/>
            <person name="Han C."/>
            <person name="Tapia R."/>
            <person name="Land M."/>
            <person name="Hauser L."/>
            <person name="Kyrpides N."/>
            <person name="Ivanova N."/>
            <person name="Ovchinnikova G."/>
            <person name="Pagani I."/>
            <person name="Sobecky P.A."/>
            <person name="Martinez R.J."/>
            <person name="Woyke T."/>
        </authorList>
    </citation>
    <scope>NUCLEOTIDE SEQUENCE [LARGE SCALE GENOMIC DNA]</scope>
    <source>
        <strain evidence="3">Y9602</strain>
    </source>
</reference>
<feature type="transmembrane region" description="Helical" evidence="1">
    <location>
        <begin position="94"/>
        <end position="113"/>
    </location>
</feature>
<keyword evidence="1" id="KW-0472">Membrane</keyword>